<dbReference type="Pfam" id="PF00691">
    <property type="entry name" value="OmpA"/>
    <property type="match status" value="1"/>
</dbReference>
<reference evidence="6 7" key="1">
    <citation type="submission" date="2021-04" db="EMBL/GenBank/DDBJ databases">
        <title>Genomics, taxonomy and metabolism of representatives of sulfur bacteria of the genus Thiothrix: Thiothrix fructosivorans QT, Thiothrix unzii A1T and three new species, Thiothrix subterranea sp. nov., Thiothrix litoralis sp. nov. and 'Candidatus Thiothrix anitrata' sp. nov.</title>
        <authorList>
            <person name="Ravin N.V."/>
            <person name="Smolyakov D."/>
            <person name="Rudenko T.S."/>
            <person name="Mardanov A.V."/>
            <person name="Beletsky A.V."/>
            <person name="Markov N.D."/>
            <person name="Fomenkov A.I."/>
            <person name="Roberts R.J."/>
            <person name="Karnachuk O.V."/>
            <person name="Novikov A."/>
            <person name="Grabovich M.Y."/>
        </authorList>
    </citation>
    <scope>NUCLEOTIDE SEQUENCE [LARGE SCALE GENOMIC DNA]</scope>
    <source>
        <strain evidence="6 7">AS</strain>
    </source>
</reference>
<dbReference type="CDD" id="cd07185">
    <property type="entry name" value="OmpA_C-like"/>
    <property type="match status" value="1"/>
</dbReference>
<evidence type="ECO:0000313" key="7">
    <source>
        <dbReference type="Proteomes" id="UP000672039"/>
    </source>
</evidence>
<keyword evidence="7" id="KW-1185">Reference proteome</keyword>
<dbReference type="Pfam" id="PF04972">
    <property type="entry name" value="BON"/>
    <property type="match status" value="1"/>
</dbReference>
<dbReference type="PRINTS" id="PR01023">
    <property type="entry name" value="NAFLGMOTY"/>
</dbReference>
<keyword evidence="2 4" id="KW-0472">Membrane</keyword>
<sequence>MAFPAFAVGKQQLLPFAALLLLVTVTLLTLLSLLVRQPTIETDLLQRTRQALAEAGLPTHMVRFNGRDGILSGTVVGEAEAERLQALVGNVYGVRQVENRLVPVSSSTAQQALDVSNVLPPVPTGKLYIPSKKYPIEQIDLSPIQFEYARAELDAESIAVLGQVLAELRKHSGMVIEVSAHTDNEGTALGNLAVSQARAEGVRNYLLSENVDAKQVVAKGYGSTRPVVDHNSAEDSSKNRRVDITVLEE</sequence>
<gene>
    <name evidence="6" type="ORF">J9253_14565</name>
</gene>
<dbReference type="InterPro" id="IPR050330">
    <property type="entry name" value="Bact_OuterMem_StrucFunc"/>
</dbReference>
<evidence type="ECO:0000256" key="1">
    <source>
        <dbReference type="ARBA" id="ARBA00004442"/>
    </source>
</evidence>
<dbReference type="InterPro" id="IPR007055">
    <property type="entry name" value="BON_dom"/>
</dbReference>
<dbReference type="PRINTS" id="PR01021">
    <property type="entry name" value="OMPADOMAIN"/>
</dbReference>
<comment type="subcellular location">
    <subcellularLocation>
        <location evidence="1">Cell outer membrane</location>
    </subcellularLocation>
</comment>
<dbReference type="PROSITE" id="PS51123">
    <property type="entry name" value="OMPA_2"/>
    <property type="match status" value="1"/>
</dbReference>
<evidence type="ECO:0000256" key="4">
    <source>
        <dbReference type="PROSITE-ProRule" id="PRU00473"/>
    </source>
</evidence>
<dbReference type="InterPro" id="IPR006664">
    <property type="entry name" value="OMP_bac"/>
</dbReference>
<accession>A0ABX7WN69</accession>
<feature type="domain" description="OmpA-like" evidence="5">
    <location>
        <begin position="134"/>
        <end position="249"/>
    </location>
</feature>
<dbReference type="InterPro" id="IPR006665">
    <property type="entry name" value="OmpA-like"/>
</dbReference>
<evidence type="ECO:0000259" key="5">
    <source>
        <dbReference type="PROSITE" id="PS51123"/>
    </source>
</evidence>
<dbReference type="InterPro" id="IPR036737">
    <property type="entry name" value="OmpA-like_sf"/>
</dbReference>
<organism evidence="6 7">
    <name type="scientific">Thiothrix litoralis</name>
    <dbReference type="NCBI Taxonomy" id="2891210"/>
    <lineage>
        <taxon>Bacteria</taxon>
        <taxon>Pseudomonadati</taxon>
        <taxon>Pseudomonadota</taxon>
        <taxon>Gammaproteobacteria</taxon>
        <taxon>Thiotrichales</taxon>
        <taxon>Thiotrichaceae</taxon>
        <taxon>Thiothrix</taxon>
    </lineage>
</organism>
<dbReference type="Gene3D" id="3.30.1330.60">
    <property type="entry name" value="OmpA-like domain"/>
    <property type="match status" value="1"/>
</dbReference>
<dbReference type="SUPFAM" id="SSF103088">
    <property type="entry name" value="OmpA-like"/>
    <property type="match status" value="1"/>
</dbReference>
<proteinExistence type="predicted"/>
<name>A0ABX7WN69_9GAMM</name>
<dbReference type="RefSeq" id="WP_210221643.1">
    <property type="nucleotide sequence ID" value="NZ_CP072801.1"/>
</dbReference>
<dbReference type="PANTHER" id="PTHR30329:SF21">
    <property type="entry name" value="LIPOPROTEIN YIAD-RELATED"/>
    <property type="match status" value="1"/>
</dbReference>
<evidence type="ECO:0000256" key="2">
    <source>
        <dbReference type="ARBA" id="ARBA00023136"/>
    </source>
</evidence>
<dbReference type="EMBL" id="CP072801">
    <property type="protein sequence ID" value="QTR45219.1"/>
    <property type="molecule type" value="Genomic_DNA"/>
</dbReference>
<evidence type="ECO:0000256" key="3">
    <source>
        <dbReference type="ARBA" id="ARBA00023237"/>
    </source>
</evidence>
<dbReference type="Proteomes" id="UP000672039">
    <property type="component" value="Chromosome"/>
</dbReference>
<evidence type="ECO:0000313" key="6">
    <source>
        <dbReference type="EMBL" id="QTR45219.1"/>
    </source>
</evidence>
<protein>
    <submittedName>
        <fullName evidence="6">OmpA family protein</fullName>
    </submittedName>
</protein>
<keyword evidence="3" id="KW-0998">Cell outer membrane</keyword>
<dbReference type="PANTHER" id="PTHR30329">
    <property type="entry name" value="STATOR ELEMENT OF FLAGELLAR MOTOR COMPLEX"/>
    <property type="match status" value="1"/>
</dbReference>